<sequence length="174" mass="19547">MSLSSVTGVGLYNYATLSNTASYAGSSRNSSDSRVDPHSYPRTSESSHATKATSVAEEAVRNFRRKHIDRNDSAELSYSSSERPRYHRHSHHAYHSHHPGSRDNRYNSASTKSRRRVRHVASPPDPTLSPPPVRNNVMAVKSTKNNDNMANLTWRRISQGMKIGKSKRSEQQTN</sequence>
<accession>A0A395RW95</accession>
<protein>
    <submittedName>
        <fullName evidence="2">Uncharacterized protein</fullName>
    </submittedName>
</protein>
<gene>
    <name evidence="2" type="ORF">FSPOR_7948</name>
</gene>
<keyword evidence="3" id="KW-1185">Reference proteome</keyword>
<dbReference type="AlphaFoldDB" id="A0A395RW95"/>
<comment type="caution">
    <text evidence="2">The sequence shown here is derived from an EMBL/GenBank/DDBJ whole genome shotgun (WGS) entry which is preliminary data.</text>
</comment>
<organism evidence="2 3">
    <name type="scientific">Fusarium sporotrichioides</name>
    <dbReference type="NCBI Taxonomy" id="5514"/>
    <lineage>
        <taxon>Eukaryota</taxon>
        <taxon>Fungi</taxon>
        <taxon>Dikarya</taxon>
        <taxon>Ascomycota</taxon>
        <taxon>Pezizomycotina</taxon>
        <taxon>Sordariomycetes</taxon>
        <taxon>Hypocreomycetidae</taxon>
        <taxon>Hypocreales</taxon>
        <taxon>Nectriaceae</taxon>
        <taxon>Fusarium</taxon>
    </lineage>
</organism>
<name>A0A395RW95_FUSSP</name>
<dbReference type="Proteomes" id="UP000266152">
    <property type="component" value="Unassembled WGS sequence"/>
</dbReference>
<feature type="region of interest" description="Disordered" evidence="1">
    <location>
        <begin position="18"/>
        <end position="135"/>
    </location>
</feature>
<evidence type="ECO:0000313" key="2">
    <source>
        <dbReference type="EMBL" id="RGP64418.1"/>
    </source>
</evidence>
<feature type="compositionally biased region" description="Polar residues" evidence="1">
    <location>
        <begin position="41"/>
        <end position="53"/>
    </location>
</feature>
<evidence type="ECO:0000313" key="3">
    <source>
        <dbReference type="Proteomes" id="UP000266152"/>
    </source>
</evidence>
<feature type="compositionally biased region" description="Basic residues" evidence="1">
    <location>
        <begin position="85"/>
        <end position="99"/>
    </location>
</feature>
<feature type="compositionally biased region" description="Pro residues" evidence="1">
    <location>
        <begin position="123"/>
        <end position="133"/>
    </location>
</feature>
<proteinExistence type="predicted"/>
<dbReference type="EMBL" id="PXOF01000116">
    <property type="protein sequence ID" value="RGP64418.1"/>
    <property type="molecule type" value="Genomic_DNA"/>
</dbReference>
<evidence type="ECO:0000256" key="1">
    <source>
        <dbReference type="SAM" id="MobiDB-lite"/>
    </source>
</evidence>
<reference evidence="2 3" key="1">
    <citation type="journal article" date="2018" name="PLoS Pathog.">
        <title>Evolution of structural diversity of trichothecenes, a family of toxins produced by plant pathogenic and entomopathogenic fungi.</title>
        <authorList>
            <person name="Proctor R.H."/>
            <person name="McCormick S.P."/>
            <person name="Kim H.S."/>
            <person name="Cardoza R.E."/>
            <person name="Stanley A.M."/>
            <person name="Lindo L."/>
            <person name="Kelly A."/>
            <person name="Brown D.W."/>
            <person name="Lee T."/>
            <person name="Vaughan M.M."/>
            <person name="Alexander N.J."/>
            <person name="Busman M."/>
            <person name="Gutierrez S."/>
        </authorList>
    </citation>
    <scope>NUCLEOTIDE SEQUENCE [LARGE SCALE GENOMIC DNA]</scope>
    <source>
        <strain evidence="2 3">NRRL 3299</strain>
    </source>
</reference>
<feature type="compositionally biased region" description="Polar residues" evidence="1">
    <location>
        <begin position="18"/>
        <end position="30"/>
    </location>
</feature>